<evidence type="ECO:0000256" key="1">
    <source>
        <dbReference type="ARBA" id="ARBA00004651"/>
    </source>
</evidence>
<proteinExistence type="predicted"/>
<keyword evidence="4 6" id="KW-1133">Transmembrane helix</keyword>
<evidence type="ECO:0000256" key="2">
    <source>
        <dbReference type="ARBA" id="ARBA00022475"/>
    </source>
</evidence>
<organism evidence="8 9">
    <name type="scientific">Candidatus Methanoperedens nitratireducens</name>
    <dbReference type="NCBI Taxonomy" id="1392998"/>
    <lineage>
        <taxon>Archaea</taxon>
        <taxon>Methanobacteriati</taxon>
        <taxon>Methanobacteriota</taxon>
        <taxon>Stenosarchaea group</taxon>
        <taxon>Methanomicrobia</taxon>
        <taxon>Methanosarcinales</taxon>
        <taxon>ANME-2 cluster</taxon>
        <taxon>Candidatus Methanoperedentaceae</taxon>
        <taxon>Candidatus Methanoperedens</taxon>
    </lineage>
</organism>
<evidence type="ECO:0000313" key="8">
    <source>
        <dbReference type="EMBL" id="KCZ71096.1"/>
    </source>
</evidence>
<evidence type="ECO:0000256" key="6">
    <source>
        <dbReference type="SAM" id="Phobius"/>
    </source>
</evidence>
<accession>A0A062UVP8</accession>
<keyword evidence="5 6" id="KW-0472">Membrane</keyword>
<dbReference type="Pfam" id="PF13396">
    <property type="entry name" value="PLDc_N"/>
    <property type="match status" value="1"/>
</dbReference>
<dbReference type="GO" id="GO:0005886">
    <property type="term" value="C:plasma membrane"/>
    <property type="evidence" value="ECO:0007669"/>
    <property type="project" value="UniProtKB-SubCell"/>
</dbReference>
<feature type="transmembrane region" description="Helical" evidence="6">
    <location>
        <begin position="55"/>
        <end position="74"/>
    </location>
</feature>
<sequence>MIGVRETVWNIGAVFILIVAIIGIALFVFWLLMLIDCLKRQDNKFAIGGDYAKLIWVLVIIFTGIIGALIYYFLIKRNE</sequence>
<protein>
    <recommendedName>
        <fullName evidence="7">Cardiolipin synthase N-terminal domain-containing protein</fullName>
    </recommendedName>
</protein>
<feature type="transmembrane region" description="Helical" evidence="6">
    <location>
        <begin position="12"/>
        <end position="35"/>
    </location>
</feature>
<dbReference type="EMBL" id="JMIY01000007">
    <property type="protein sequence ID" value="KCZ71096.1"/>
    <property type="molecule type" value="Genomic_DNA"/>
</dbReference>
<evidence type="ECO:0000256" key="5">
    <source>
        <dbReference type="ARBA" id="ARBA00023136"/>
    </source>
</evidence>
<keyword evidence="9" id="KW-1185">Reference proteome</keyword>
<evidence type="ECO:0000259" key="7">
    <source>
        <dbReference type="Pfam" id="PF13396"/>
    </source>
</evidence>
<comment type="caution">
    <text evidence="8">The sequence shown here is derived from an EMBL/GenBank/DDBJ whole genome shotgun (WGS) entry which is preliminary data.</text>
</comment>
<dbReference type="InterPro" id="IPR027379">
    <property type="entry name" value="CLS_N"/>
</dbReference>
<dbReference type="AlphaFoldDB" id="A0A062UVP8"/>
<dbReference type="Proteomes" id="UP000027153">
    <property type="component" value="Unassembled WGS sequence"/>
</dbReference>
<feature type="domain" description="Cardiolipin synthase N-terminal" evidence="7">
    <location>
        <begin position="28"/>
        <end position="74"/>
    </location>
</feature>
<dbReference type="RefSeq" id="WP_241763380.1">
    <property type="nucleotide sequence ID" value="NZ_JMIY01000007.1"/>
</dbReference>
<evidence type="ECO:0000256" key="3">
    <source>
        <dbReference type="ARBA" id="ARBA00022692"/>
    </source>
</evidence>
<gene>
    <name evidence="8" type="ORF">ANME2D_03128</name>
</gene>
<keyword evidence="3 6" id="KW-0812">Transmembrane</keyword>
<reference evidence="8 9" key="1">
    <citation type="journal article" date="2013" name="Nature">
        <title>Anaerobic oxidation of methane coupled to nitrate reduction in a novel archaeal lineage.</title>
        <authorList>
            <person name="Haroon M.F."/>
            <person name="Hu S."/>
            <person name="Shi Y."/>
            <person name="Imelfort M."/>
            <person name="Keller J."/>
            <person name="Hugenholtz P."/>
            <person name="Yuan Z."/>
            <person name="Tyson G.W."/>
        </authorList>
    </citation>
    <scope>NUCLEOTIDE SEQUENCE [LARGE SCALE GENOMIC DNA]</scope>
    <source>
        <strain evidence="8 9">ANME-2d</strain>
    </source>
</reference>
<name>A0A062UVP8_9EURY</name>
<comment type="subcellular location">
    <subcellularLocation>
        <location evidence="1">Cell membrane</location>
        <topology evidence="1">Multi-pass membrane protein</topology>
    </subcellularLocation>
</comment>
<evidence type="ECO:0000313" key="9">
    <source>
        <dbReference type="Proteomes" id="UP000027153"/>
    </source>
</evidence>
<evidence type="ECO:0000256" key="4">
    <source>
        <dbReference type="ARBA" id="ARBA00022989"/>
    </source>
</evidence>
<keyword evidence="2" id="KW-1003">Cell membrane</keyword>